<dbReference type="Proteomes" id="UP000054740">
    <property type="component" value="Unassembled WGS sequence"/>
</dbReference>
<gene>
    <name evidence="1" type="ORF">AWB70_03472</name>
</gene>
<protein>
    <recommendedName>
        <fullName evidence="3">DUF3331 domain-containing protein</fullName>
    </recommendedName>
</protein>
<accession>A0A158HLW4</accession>
<evidence type="ECO:0000313" key="1">
    <source>
        <dbReference type="EMBL" id="SAL44989.1"/>
    </source>
</evidence>
<dbReference type="AlphaFoldDB" id="A0A158HLW4"/>
<keyword evidence="2" id="KW-1185">Reference proteome</keyword>
<name>A0A158HLW4_CABCO</name>
<dbReference type="Pfam" id="PF11811">
    <property type="entry name" value="DUF3331"/>
    <property type="match status" value="1"/>
</dbReference>
<proteinExistence type="predicted"/>
<dbReference type="InterPro" id="IPR021769">
    <property type="entry name" value="DUF3331"/>
</dbReference>
<evidence type="ECO:0000313" key="2">
    <source>
        <dbReference type="Proteomes" id="UP000054740"/>
    </source>
</evidence>
<evidence type="ECO:0008006" key="3">
    <source>
        <dbReference type="Google" id="ProtNLM"/>
    </source>
</evidence>
<sequence length="130" mass="14473">MPFHMKTSDAWSRTIVMMHSCMNPAGLAMPPREVHALRDKAADAFGDALVVSVIERPTPTTATICWRDPTRCSYRDQSWRIRRARRRGRCAMSGESIAAGDFVYAPIRTSSVCNGHAMILASVIEQYALS</sequence>
<reference evidence="2" key="1">
    <citation type="submission" date="2016-01" db="EMBL/GenBank/DDBJ databases">
        <authorList>
            <person name="Peeters C."/>
        </authorList>
    </citation>
    <scope>NUCLEOTIDE SEQUENCE [LARGE SCALE GENOMIC DNA]</scope>
</reference>
<dbReference type="EMBL" id="FCNY02000008">
    <property type="protein sequence ID" value="SAL44989.1"/>
    <property type="molecule type" value="Genomic_DNA"/>
</dbReference>
<organism evidence="1 2">
    <name type="scientific">Caballeronia cordobensis</name>
    <name type="common">Burkholderia cordobensis</name>
    <dbReference type="NCBI Taxonomy" id="1353886"/>
    <lineage>
        <taxon>Bacteria</taxon>
        <taxon>Pseudomonadati</taxon>
        <taxon>Pseudomonadota</taxon>
        <taxon>Betaproteobacteria</taxon>
        <taxon>Burkholderiales</taxon>
        <taxon>Burkholderiaceae</taxon>
        <taxon>Caballeronia</taxon>
    </lineage>
</organism>